<evidence type="ECO:0000313" key="4">
    <source>
        <dbReference type="EMBL" id="TXK59843.1"/>
    </source>
</evidence>
<evidence type="ECO:0000313" key="5">
    <source>
        <dbReference type="Proteomes" id="UP000321248"/>
    </source>
</evidence>
<evidence type="ECO:0000256" key="1">
    <source>
        <dbReference type="ARBA" id="ARBA00010007"/>
    </source>
</evidence>
<dbReference type="GO" id="GO:0016034">
    <property type="term" value="F:maleylacetoacetate isomerase activity"/>
    <property type="evidence" value="ECO:0007669"/>
    <property type="project" value="UniProtKB-EC"/>
</dbReference>
<dbReference type="RefSeq" id="WP_147892457.1">
    <property type="nucleotide sequence ID" value="NZ_VRTS01000010.1"/>
</dbReference>
<dbReference type="SUPFAM" id="SSF47616">
    <property type="entry name" value="GST C-terminal domain-like"/>
    <property type="match status" value="1"/>
</dbReference>
<dbReference type="InterPro" id="IPR036282">
    <property type="entry name" value="Glutathione-S-Trfase_C_sf"/>
</dbReference>
<comment type="similarity">
    <text evidence="1">Belongs to the GST superfamily. Zeta family.</text>
</comment>
<dbReference type="Gene3D" id="3.40.30.10">
    <property type="entry name" value="Glutaredoxin"/>
    <property type="match status" value="1"/>
</dbReference>
<dbReference type="NCBIfam" id="TIGR01262">
    <property type="entry name" value="maiA"/>
    <property type="match status" value="1"/>
</dbReference>
<dbReference type="CDD" id="cd03191">
    <property type="entry name" value="GST_C_Zeta"/>
    <property type="match status" value="1"/>
</dbReference>
<keyword evidence="4" id="KW-0413">Isomerase</keyword>
<dbReference type="CDD" id="cd03042">
    <property type="entry name" value="GST_N_Zeta"/>
    <property type="match status" value="1"/>
</dbReference>
<dbReference type="SUPFAM" id="SSF52833">
    <property type="entry name" value="Thioredoxin-like"/>
    <property type="match status" value="1"/>
</dbReference>
<dbReference type="SFLD" id="SFLDS00019">
    <property type="entry name" value="Glutathione_Transferase_(cytos"/>
    <property type="match status" value="1"/>
</dbReference>
<evidence type="ECO:0000259" key="2">
    <source>
        <dbReference type="PROSITE" id="PS50404"/>
    </source>
</evidence>
<protein>
    <submittedName>
        <fullName evidence="4">Maleylacetoacetate isomerase</fullName>
        <ecNumber evidence="4">5.2.1.2</ecNumber>
    </submittedName>
</protein>
<dbReference type="PANTHER" id="PTHR42673">
    <property type="entry name" value="MALEYLACETOACETATE ISOMERASE"/>
    <property type="match status" value="1"/>
</dbReference>
<comment type="caution">
    <text evidence="4">The sequence shown here is derived from an EMBL/GenBank/DDBJ whole genome shotgun (WGS) entry which is preliminary data.</text>
</comment>
<dbReference type="PROSITE" id="PS50404">
    <property type="entry name" value="GST_NTER"/>
    <property type="match status" value="1"/>
</dbReference>
<dbReference type="GO" id="GO:0006749">
    <property type="term" value="P:glutathione metabolic process"/>
    <property type="evidence" value="ECO:0007669"/>
    <property type="project" value="TreeGrafter"/>
</dbReference>
<dbReference type="FunFam" id="3.40.30.10:FF:000293">
    <property type="entry name" value="Maleylacetoacetate isomerase MaiA"/>
    <property type="match status" value="1"/>
</dbReference>
<keyword evidence="5" id="KW-1185">Reference proteome</keyword>
<feature type="domain" description="GST N-terminal" evidence="2">
    <location>
        <begin position="3"/>
        <end position="86"/>
    </location>
</feature>
<dbReference type="InterPro" id="IPR034330">
    <property type="entry name" value="GST_Zeta_C"/>
</dbReference>
<evidence type="ECO:0000259" key="3">
    <source>
        <dbReference type="PROSITE" id="PS50405"/>
    </source>
</evidence>
<dbReference type="OrthoDB" id="509852at2"/>
<dbReference type="InterPro" id="IPR036249">
    <property type="entry name" value="Thioredoxin-like_sf"/>
</dbReference>
<dbReference type="PROSITE" id="PS50405">
    <property type="entry name" value="GST_CTER"/>
    <property type="match status" value="1"/>
</dbReference>
<dbReference type="GO" id="GO:0004364">
    <property type="term" value="F:glutathione transferase activity"/>
    <property type="evidence" value="ECO:0007669"/>
    <property type="project" value="TreeGrafter"/>
</dbReference>
<dbReference type="Gene3D" id="1.20.1050.10">
    <property type="match status" value="1"/>
</dbReference>
<dbReference type="InterPro" id="IPR010987">
    <property type="entry name" value="Glutathione-S-Trfase_C-like"/>
</dbReference>
<dbReference type="InterPro" id="IPR040079">
    <property type="entry name" value="Glutathione_S-Trfase"/>
</dbReference>
<feature type="domain" description="GST C-terminal" evidence="3">
    <location>
        <begin position="91"/>
        <end position="219"/>
    </location>
</feature>
<dbReference type="GO" id="GO:0006559">
    <property type="term" value="P:L-phenylalanine catabolic process"/>
    <property type="evidence" value="ECO:0007669"/>
    <property type="project" value="TreeGrafter"/>
</dbReference>
<dbReference type="InterPro" id="IPR004045">
    <property type="entry name" value="Glutathione_S-Trfase_N"/>
</dbReference>
<dbReference type="GO" id="GO:0005737">
    <property type="term" value="C:cytoplasm"/>
    <property type="evidence" value="ECO:0007669"/>
    <property type="project" value="InterPro"/>
</dbReference>
<reference evidence="4 5" key="1">
    <citation type="submission" date="2019-08" db="EMBL/GenBank/DDBJ databases">
        <authorList>
            <person name="Karlyshev A.V."/>
        </authorList>
    </citation>
    <scope>NUCLEOTIDE SEQUENCE [LARGE SCALE GENOMIC DNA]</scope>
    <source>
        <strain evidence="4 5">Alg18-2.2</strain>
    </source>
</reference>
<proteinExistence type="inferred from homology"/>
<name>A0A5C8KK26_9GAMM</name>
<dbReference type="Pfam" id="PF02798">
    <property type="entry name" value="GST_N"/>
    <property type="match status" value="1"/>
</dbReference>
<dbReference type="SFLD" id="SFLDG00358">
    <property type="entry name" value="Main_(cytGST)"/>
    <property type="match status" value="1"/>
</dbReference>
<dbReference type="PANTHER" id="PTHR42673:SF21">
    <property type="entry name" value="GLUTATHIONE S-TRANSFERASE YFCF"/>
    <property type="match status" value="1"/>
</dbReference>
<dbReference type="FunFam" id="1.20.1050.10:FF:000017">
    <property type="entry name" value="Maleylacetoacetate isomerase"/>
    <property type="match status" value="1"/>
</dbReference>
<dbReference type="Proteomes" id="UP000321248">
    <property type="component" value="Unassembled WGS sequence"/>
</dbReference>
<organism evidence="4 5">
    <name type="scientific">Alkalisalibacterium limincola</name>
    <dbReference type="NCBI Taxonomy" id="2699169"/>
    <lineage>
        <taxon>Bacteria</taxon>
        <taxon>Pseudomonadati</taxon>
        <taxon>Pseudomonadota</taxon>
        <taxon>Gammaproteobacteria</taxon>
        <taxon>Lysobacterales</taxon>
        <taxon>Lysobacteraceae</taxon>
        <taxon>Alkalisalibacterium</taxon>
    </lineage>
</organism>
<accession>A0A5C8KK26</accession>
<dbReference type="EMBL" id="VRTS01000010">
    <property type="protein sequence ID" value="TXK59843.1"/>
    <property type="molecule type" value="Genomic_DNA"/>
</dbReference>
<dbReference type="InterPro" id="IPR034333">
    <property type="entry name" value="GST_Zeta_N"/>
</dbReference>
<sequence length="221" mass="25126">MSEKLTLYSYWRSSAAYRVRAALNLKGLEYTITPVHLVREGGEQHGDAYSAINPQELVPSLEHGQRVLRQSMAIIEYVDETWPDRPLLPATARDRARVRAMAQLVGCEIHPLNNLRVLQFFERTWNVPQAERELWVRHWIEQGFAALEILLKESPSTGTYCEGESAGLADCCLVPQIYNARRFGVSMDPYPTIQRIEEACMALPAFEAARPDNQPDAPDRD</sequence>
<gene>
    <name evidence="4" type="primary">maiA</name>
    <name evidence="4" type="ORF">FU658_12930</name>
</gene>
<dbReference type="AlphaFoldDB" id="A0A5C8KK26"/>
<dbReference type="EC" id="5.2.1.2" evidence="4"/>
<dbReference type="InterPro" id="IPR005955">
    <property type="entry name" value="GST_Zeta"/>
</dbReference>